<sequence length="86" mass="9061">RSNPSSNGNSPDPEDDAPSRLPLIASRSFHKAPARRHGRALLLHPLPALRLPEPTGICDGVSDIRWGCAGPAGDGEVAGQVDCETR</sequence>
<dbReference type="AlphaFoldDB" id="A0A8R7UMT5"/>
<keyword evidence="3" id="KW-1185">Reference proteome</keyword>
<feature type="compositionally biased region" description="Low complexity" evidence="1">
    <location>
        <begin position="1"/>
        <end position="11"/>
    </location>
</feature>
<dbReference type="Gramene" id="TuG1812G0500004146.01.T04">
    <property type="protein sequence ID" value="TuG1812G0500004146.01.T04"/>
    <property type="gene ID" value="TuG1812G0500004146.01"/>
</dbReference>
<evidence type="ECO:0000313" key="3">
    <source>
        <dbReference type="Proteomes" id="UP000015106"/>
    </source>
</evidence>
<accession>A0A8R7UMT5</accession>
<dbReference type="EnsemblPlants" id="TuG1812G0500004146.01.T04">
    <property type="protein sequence ID" value="TuG1812G0500004146.01.T04"/>
    <property type="gene ID" value="TuG1812G0500004146.01"/>
</dbReference>
<evidence type="ECO:0000256" key="1">
    <source>
        <dbReference type="SAM" id="MobiDB-lite"/>
    </source>
</evidence>
<reference evidence="2" key="2">
    <citation type="submission" date="2018-03" db="EMBL/GenBank/DDBJ databases">
        <title>The Triticum urartu genome reveals the dynamic nature of wheat genome evolution.</title>
        <authorList>
            <person name="Ling H."/>
            <person name="Ma B."/>
            <person name="Shi X."/>
            <person name="Liu H."/>
            <person name="Dong L."/>
            <person name="Sun H."/>
            <person name="Cao Y."/>
            <person name="Gao Q."/>
            <person name="Zheng S."/>
            <person name="Li Y."/>
            <person name="Yu Y."/>
            <person name="Du H."/>
            <person name="Qi M."/>
            <person name="Li Y."/>
            <person name="Yu H."/>
            <person name="Cui Y."/>
            <person name="Wang N."/>
            <person name="Chen C."/>
            <person name="Wu H."/>
            <person name="Zhao Y."/>
            <person name="Zhang J."/>
            <person name="Li Y."/>
            <person name="Zhou W."/>
            <person name="Zhang B."/>
            <person name="Hu W."/>
            <person name="Eijk M."/>
            <person name="Tang J."/>
            <person name="Witsenboer H."/>
            <person name="Zhao S."/>
            <person name="Li Z."/>
            <person name="Zhang A."/>
            <person name="Wang D."/>
            <person name="Liang C."/>
        </authorList>
    </citation>
    <scope>NUCLEOTIDE SEQUENCE [LARGE SCALE GENOMIC DNA]</scope>
    <source>
        <strain evidence="2">cv. G1812</strain>
    </source>
</reference>
<name>A0A8R7UMT5_TRIUA</name>
<gene>
    <name evidence="2" type="primary">LOC125510590</name>
</gene>
<dbReference type="Proteomes" id="UP000015106">
    <property type="component" value="Chromosome 5"/>
</dbReference>
<organism evidence="2 3">
    <name type="scientific">Triticum urartu</name>
    <name type="common">Red wild einkorn</name>
    <name type="synonym">Crithodium urartu</name>
    <dbReference type="NCBI Taxonomy" id="4572"/>
    <lineage>
        <taxon>Eukaryota</taxon>
        <taxon>Viridiplantae</taxon>
        <taxon>Streptophyta</taxon>
        <taxon>Embryophyta</taxon>
        <taxon>Tracheophyta</taxon>
        <taxon>Spermatophyta</taxon>
        <taxon>Magnoliopsida</taxon>
        <taxon>Liliopsida</taxon>
        <taxon>Poales</taxon>
        <taxon>Poaceae</taxon>
        <taxon>BOP clade</taxon>
        <taxon>Pooideae</taxon>
        <taxon>Triticodae</taxon>
        <taxon>Triticeae</taxon>
        <taxon>Triticinae</taxon>
        <taxon>Triticum</taxon>
    </lineage>
</organism>
<protein>
    <submittedName>
        <fullName evidence="2">Uncharacterized protein</fullName>
    </submittedName>
</protein>
<feature type="region of interest" description="Disordered" evidence="1">
    <location>
        <begin position="1"/>
        <end position="21"/>
    </location>
</feature>
<evidence type="ECO:0000313" key="2">
    <source>
        <dbReference type="EnsemblPlants" id="TuG1812G0500004146.01.T04"/>
    </source>
</evidence>
<proteinExistence type="predicted"/>
<reference evidence="3" key="1">
    <citation type="journal article" date="2013" name="Nature">
        <title>Draft genome of the wheat A-genome progenitor Triticum urartu.</title>
        <authorList>
            <person name="Ling H.Q."/>
            <person name="Zhao S."/>
            <person name="Liu D."/>
            <person name="Wang J."/>
            <person name="Sun H."/>
            <person name="Zhang C."/>
            <person name="Fan H."/>
            <person name="Li D."/>
            <person name="Dong L."/>
            <person name="Tao Y."/>
            <person name="Gao C."/>
            <person name="Wu H."/>
            <person name="Li Y."/>
            <person name="Cui Y."/>
            <person name="Guo X."/>
            <person name="Zheng S."/>
            <person name="Wang B."/>
            <person name="Yu K."/>
            <person name="Liang Q."/>
            <person name="Yang W."/>
            <person name="Lou X."/>
            <person name="Chen J."/>
            <person name="Feng M."/>
            <person name="Jian J."/>
            <person name="Zhang X."/>
            <person name="Luo G."/>
            <person name="Jiang Y."/>
            <person name="Liu J."/>
            <person name="Wang Z."/>
            <person name="Sha Y."/>
            <person name="Zhang B."/>
            <person name="Wu H."/>
            <person name="Tang D."/>
            <person name="Shen Q."/>
            <person name="Xue P."/>
            <person name="Zou S."/>
            <person name="Wang X."/>
            <person name="Liu X."/>
            <person name="Wang F."/>
            <person name="Yang Y."/>
            <person name="An X."/>
            <person name="Dong Z."/>
            <person name="Zhang K."/>
            <person name="Zhang X."/>
            <person name="Luo M.C."/>
            <person name="Dvorak J."/>
            <person name="Tong Y."/>
            <person name="Wang J."/>
            <person name="Yang H."/>
            <person name="Li Z."/>
            <person name="Wang D."/>
            <person name="Zhang A."/>
            <person name="Wang J."/>
        </authorList>
    </citation>
    <scope>NUCLEOTIDE SEQUENCE</scope>
    <source>
        <strain evidence="3">cv. G1812</strain>
    </source>
</reference>
<reference evidence="2" key="3">
    <citation type="submission" date="2022-06" db="UniProtKB">
        <authorList>
            <consortium name="EnsemblPlants"/>
        </authorList>
    </citation>
    <scope>IDENTIFICATION</scope>
</reference>